<accession>M4VJ32</accession>
<gene>
    <name evidence="1" type="ORF">A11S_1233</name>
</gene>
<dbReference type="AlphaFoldDB" id="M4VJ32"/>
<reference evidence="1 2" key="1">
    <citation type="journal article" date="2013" name="ISME J.">
        <title>By their genes ye shall know them: genomic signatures of predatory bacteria.</title>
        <authorList>
            <person name="Pasternak Z."/>
            <person name="Pietrokovski S."/>
            <person name="Rotem O."/>
            <person name="Gophna U."/>
            <person name="Lurie-Weinberger M.N."/>
            <person name="Jurkevitch E."/>
        </authorList>
    </citation>
    <scope>NUCLEOTIDE SEQUENCE [LARGE SCALE GENOMIC DNA]</scope>
    <source>
        <strain evidence="1">EPB</strain>
    </source>
</reference>
<dbReference type="EMBL" id="CP003538">
    <property type="protein sequence ID" value="AGH98046.1"/>
    <property type="molecule type" value="Genomic_DNA"/>
</dbReference>
<dbReference type="Proteomes" id="UP000011932">
    <property type="component" value="Chromosome"/>
</dbReference>
<dbReference type="HOGENOM" id="CLU_1600797_0_0_5"/>
<evidence type="ECO:0000313" key="1">
    <source>
        <dbReference type="EMBL" id="AGH98046.1"/>
    </source>
</evidence>
<dbReference type="RefSeq" id="WP_015467584.1">
    <property type="nucleotide sequence ID" value="NC_020812.1"/>
</dbReference>
<dbReference type="STRING" id="349215.A11S_1233"/>
<evidence type="ECO:0000313" key="2">
    <source>
        <dbReference type="Proteomes" id="UP000011932"/>
    </source>
</evidence>
<proteinExistence type="predicted"/>
<dbReference type="KEGG" id="man:A11S_1233"/>
<organism evidence="1 2">
    <name type="scientific">Micavibrio aeruginosavorus EPB</name>
    <dbReference type="NCBI Taxonomy" id="349215"/>
    <lineage>
        <taxon>Bacteria</taxon>
        <taxon>Pseudomonadati</taxon>
        <taxon>Bdellovibrionota</taxon>
        <taxon>Bdellovibrionia</taxon>
        <taxon>Bdellovibrionales</taxon>
        <taxon>Pseudobdellovibrionaceae</taxon>
        <taxon>Micavibrio</taxon>
    </lineage>
</organism>
<protein>
    <submittedName>
        <fullName evidence="1">Uncharacterized protein</fullName>
    </submittedName>
</protein>
<name>M4VJ32_9BACT</name>
<sequence>MERFHFPTFSTDGSSAFFTQLAKEEKIQAEKIFPDIMRQYYPVYANDITDHAARMVLDVLIGNAQILNAHLAKVQDCKSMGTRLCDYFKGTADITRAQLNVLETQKIPVEKEVMKIHFMRYLPDGLRNDLRHKSADAVAEQIEAMGKTLSSKIEATRPRYDHLIPI</sequence>
<dbReference type="OrthoDB" id="9826285at2"/>